<protein>
    <submittedName>
        <fullName evidence="1">WavE lipopolysaccharide synthesis family protein</fullName>
    </submittedName>
</protein>
<name>A0A9Q3S1I2_9SPHN</name>
<accession>A0A9Q3S1I2</accession>
<organism evidence="1 2">
    <name type="scientific">Qipengyuania aquimaris</name>
    <dbReference type="NCBI Taxonomy" id="255984"/>
    <lineage>
        <taxon>Bacteria</taxon>
        <taxon>Pseudomonadati</taxon>
        <taxon>Pseudomonadota</taxon>
        <taxon>Alphaproteobacteria</taxon>
        <taxon>Sphingomonadales</taxon>
        <taxon>Erythrobacteraceae</taxon>
        <taxon>Qipengyuania</taxon>
    </lineage>
</organism>
<dbReference type="Proteomes" id="UP000824927">
    <property type="component" value="Unassembled WGS sequence"/>
</dbReference>
<evidence type="ECO:0000313" key="1">
    <source>
        <dbReference type="EMBL" id="MBY6218100.1"/>
    </source>
</evidence>
<proteinExistence type="predicted"/>
<gene>
    <name evidence="1" type="ORF">KUV31_07055</name>
</gene>
<dbReference type="RefSeq" id="WP_222405027.1">
    <property type="nucleotide sequence ID" value="NZ_JAHVKP010000001.1"/>
</dbReference>
<dbReference type="InterPro" id="IPR011122">
    <property type="entry name" value="WavE"/>
</dbReference>
<reference evidence="1" key="1">
    <citation type="submission" date="2021-06" db="EMBL/GenBank/DDBJ databases">
        <title>50 bacteria genomes isolated from Dapeng, Shenzhen, China.</title>
        <authorList>
            <person name="Zheng W."/>
            <person name="Yu S."/>
            <person name="Huang Y."/>
        </authorList>
    </citation>
    <scope>NUCLEOTIDE SEQUENCE</scope>
    <source>
        <strain evidence="1">DP4N28-2</strain>
    </source>
</reference>
<dbReference type="EMBL" id="JAHVKP010000001">
    <property type="protein sequence ID" value="MBY6218100.1"/>
    <property type="molecule type" value="Genomic_DNA"/>
</dbReference>
<dbReference type="Pfam" id="PF07507">
    <property type="entry name" value="WavE"/>
    <property type="match status" value="1"/>
</dbReference>
<dbReference type="AlphaFoldDB" id="A0A9Q3S1I2"/>
<comment type="caution">
    <text evidence="1">The sequence shown here is derived from an EMBL/GenBank/DDBJ whole genome shotgun (WGS) entry which is preliminary data.</text>
</comment>
<sequence>MPKRSLIDRIRRRVMRYALVSETRKGAHFMTSRARPKASAAIGLCANVSPRYSLQPALRAENAAIVMQGPFWSADDFTVETLRLYRRNLPDCKLVLSTWKDTPRQDLDRIAEVGVEIVLNDKPTDPGPYNVNMQIASSAGGMQRAAELGVDWVMKTRTDQRLHQPTIISSLISMAQLFPPMGAAAGKQNFRIFGMAGGTLKFAPYHLCDQTVFGQIDDMLAYWSPPLREDSLPENFPTDPRRLFLEVPIGDLCRYAAPETYFASQFLMRQGRTLEWTIADSWAAFRDHFGVVDQLSSDLYWVKGQHYSMRDVMGSYAALSNTGEFGFLDWVQLVAGALSPDKASTYERVLDECMMSFNPGYP</sequence>
<evidence type="ECO:0000313" key="2">
    <source>
        <dbReference type="Proteomes" id="UP000824927"/>
    </source>
</evidence>